<dbReference type="SMART" id="SM00387">
    <property type="entry name" value="HATPase_c"/>
    <property type="match status" value="1"/>
</dbReference>
<feature type="transmembrane region" description="Helical" evidence="12">
    <location>
        <begin position="74"/>
        <end position="93"/>
    </location>
</feature>
<dbReference type="Proteomes" id="UP000066124">
    <property type="component" value="Chromosome"/>
</dbReference>
<keyword evidence="11 12" id="KW-0472">Membrane</keyword>
<dbReference type="InterPro" id="IPR035965">
    <property type="entry name" value="PAS-like_dom_sf"/>
</dbReference>
<dbReference type="GO" id="GO:0030295">
    <property type="term" value="F:protein kinase activator activity"/>
    <property type="evidence" value="ECO:0007669"/>
    <property type="project" value="TreeGrafter"/>
</dbReference>
<evidence type="ECO:0000313" key="15">
    <source>
        <dbReference type="EMBL" id="QOS11589.1"/>
    </source>
</evidence>
<dbReference type="EMBL" id="CP063205">
    <property type="protein sequence ID" value="QOS11589.1"/>
    <property type="molecule type" value="Genomic_DNA"/>
</dbReference>
<dbReference type="Gene3D" id="3.30.450.20">
    <property type="entry name" value="PAS domain"/>
    <property type="match status" value="1"/>
</dbReference>
<evidence type="ECO:0000256" key="2">
    <source>
        <dbReference type="ARBA" id="ARBA00004141"/>
    </source>
</evidence>
<evidence type="ECO:0000256" key="3">
    <source>
        <dbReference type="ARBA" id="ARBA00012438"/>
    </source>
</evidence>
<evidence type="ECO:0000256" key="8">
    <source>
        <dbReference type="ARBA" id="ARBA00022840"/>
    </source>
</evidence>
<evidence type="ECO:0000256" key="4">
    <source>
        <dbReference type="ARBA" id="ARBA00022679"/>
    </source>
</evidence>
<dbReference type="GO" id="GO:0004673">
    <property type="term" value="F:protein histidine kinase activity"/>
    <property type="evidence" value="ECO:0007669"/>
    <property type="project" value="UniProtKB-EC"/>
</dbReference>
<dbReference type="InterPro" id="IPR031621">
    <property type="entry name" value="HisKA_7TM"/>
</dbReference>
<dbReference type="GO" id="GO:0016020">
    <property type="term" value="C:membrane"/>
    <property type="evidence" value="ECO:0007669"/>
    <property type="project" value="UniProtKB-SubCell"/>
</dbReference>
<dbReference type="InterPro" id="IPR005467">
    <property type="entry name" value="His_kinase_dom"/>
</dbReference>
<dbReference type="Proteomes" id="UP000663064">
    <property type="component" value="Chromosome"/>
</dbReference>
<keyword evidence="10" id="KW-0902">Two-component regulatory system</keyword>
<dbReference type="Pfam" id="PF02518">
    <property type="entry name" value="HATPase_c"/>
    <property type="match status" value="1"/>
</dbReference>
<keyword evidence="9 12" id="KW-1133">Transmembrane helix</keyword>
<protein>
    <recommendedName>
        <fullName evidence="3">histidine kinase</fullName>
        <ecNumber evidence="3">2.7.13.3</ecNumber>
    </recommendedName>
</protein>
<keyword evidence="7 14" id="KW-0418">Kinase</keyword>
<dbReference type="GeneID" id="59459105"/>
<evidence type="ECO:0000313" key="14">
    <source>
        <dbReference type="EMBL" id="AKU07489.1"/>
    </source>
</evidence>
<evidence type="ECO:0000256" key="11">
    <source>
        <dbReference type="ARBA" id="ARBA00023136"/>
    </source>
</evidence>
<feature type="transmembrane region" description="Helical" evidence="12">
    <location>
        <begin position="105"/>
        <end position="124"/>
    </location>
</feature>
<dbReference type="EC" id="2.7.13.3" evidence="3"/>
<gene>
    <name evidence="14" type="ORF">ABY42_06950</name>
    <name evidence="15" type="ORF">HfgLR_07235</name>
</gene>
<comment type="catalytic activity">
    <reaction evidence="1">
        <text>ATP + protein L-histidine = ADP + protein N-phospho-L-histidine.</text>
        <dbReference type="EC" id="2.7.13.3"/>
    </reaction>
</comment>
<dbReference type="InterPro" id="IPR003594">
    <property type="entry name" value="HATPase_dom"/>
</dbReference>
<feature type="transmembrane region" description="Helical" evidence="12">
    <location>
        <begin position="151"/>
        <end position="171"/>
    </location>
</feature>
<dbReference type="InterPro" id="IPR036890">
    <property type="entry name" value="HATPase_C_sf"/>
</dbReference>
<dbReference type="InterPro" id="IPR004358">
    <property type="entry name" value="Sig_transdc_His_kin-like_C"/>
</dbReference>
<evidence type="ECO:0000259" key="13">
    <source>
        <dbReference type="PROSITE" id="PS50109"/>
    </source>
</evidence>
<keyword evidence="8" id="KW-0067">ATP-binding</keyword>
<dbReference type="PANTHER" id="PTHR42878:SF7">
    <property type="entry name" value="SENSOR HISTIDINE KINASE GLRK"/>
    <property type="match status" value="1"/>
</dbReference>
<dbReference type="SUPFAM" id="SSF55874">
    <property type="entry name" value="ATPase domain of HSP90 chaperone/DNA topoisomerase II/histidine kinase"/>
    <property type="match status" value="1"/>
</dbReference>
<dbReference type="GO" id="GO:0000156">
    <property type="term" value="F:phosphorelay response regulator activity"/>
    <property type="evidence" value="ECO:0007669"/>
    <property type="project" value="TreeGrafter"/>
</dbReference>
<dbReference type="InterPro" id="IPR000014">
    <property type="entry name" value="PAS"/>
</dbReference>
<dbReference type="GO" id="GO:0007234">
    <property type="term" value="P:osmosensory signaling via phosphorelay pathway"/>
    <property type="evidence" value="ECO:0007669"/>
    <property type="project" value="TreeGrafter"/>
</dbReference>
<dbReference type="SUPFAM" id="SSF55785">
    <property type="entry name" value="PYP-like sensor domain (PAS domain)"/>
    <property type="match status" value="1"/>
</dbReference>
<dbReference type="NCBIfam" id="TIGR00229">
    <property type="entry name" value="sensory_box"/>
    <property type="match status" value="1"/>
</dbReference>
<keyword evidence="6" id="KW-0547">Nucleotide-binding</keyword>
<dbReference type="Pfam" id="PF08448">
    <property type="entry name" value="PAS_4"/>
    <property type="match status" value="1"/>
</dbReference>
<keyword evidence="5 12" id="KW-0812">Transmembrane</keyword>
<comment type="subcellular location">
    <subcellularLocation>
        <location evidence="2">Membrane</location>
        <topology evidence="2">Multi-pass membrane protein</topology>
    </subcellularLocation>
</comment>
<dbReference type="Gene3D" id="3.30.565.10">
    <property type="entry name" value="Histidine kinase-like ATPase, C-terminal domain"/>
    <property type="match status" value="1"/>
</dbReference>
<dbReference type="GO" id="GO:0005524">
    <property type="term" value="F:ATP binding"/>
    <property type="evidence" value="ECO:0007669"/>
    <property type="project" value="UniProtKB-KW"/>
</dbReference>
<feature type="transmembrane region" description="Helical" evidence="12">
    <location>
        <begin position="183"/>
        <end position="201"/>
    </location>
</feature>
<evidence type="ECO:0000256" key="12">
    <source>
        <dbReference type="SAM" id="Phobius"/>
    </source>
</evidence>
<dbReference type="KEGG" id="hgi:ABY42_06950"/>
<organism evidence="14 16">
    <name type="scientific">Haloferax gibbonsii</name>
    <dbReference type="NCBI Taxonomy" id="35746"/>
    <lineage>
        <taxon>Archaea</taxon>
        <taxon>Methanobacteriati</taxon>
        <taxon>Methanobacteriota</taxon>
        <taxon>Stenosarchaea group</taxon>
        <taxon>Halobacteria</taxon>
        <taxon>Halobacteriales</taxon>
        <taxon>Haloferacaceae</taxon>
        <taxon>Haloferax</taxon>
    </lineage>
</organism>
<dbReference type="PANTHER" id="PTHR42878">
    <property type="entry name" value="TWO-COMPONENT HISTIDINE KINASE"/>
    <property type="match status" value="1"/>
</dbReference>
<keyword evidence="4 15" id="KW-0808">Transferase</keyword>
<evidence type="ECO:0000256" key="7">
    <source>
        <dbReference type="ARBA" id="ARBA00022777"/>
    </source>
</evidence>
<dbReference type="InterPro" id="IPR050351">
    <property type="entry name" value="BphY/WalK/GraS-like"/>
</dbReference>
<evidence type="ECO:0000256" key="6">
    <source>
        <dbReference type="ARBA" id="ARBA00022741"/>
    </source>
</evidence>
<dbReference type="PRINTS" id="PR00344">
    <property type="entry name" value="BCTRLSENSOR"/>
</dbReference>
<reference evidence="16" key="1">
    <citation type="journal article" date="2015" name="J. Biotechnol.">
        <title>Complete genome sequence of Haloferax gibbonsii strain ARA6, a potential producer of polyhydroxyalkanoates and halocins isolated from Araruama, Rio de Janeiro, Brasil.</title>
        <authorList>
            <person name="Pinto L.H."/>
            <person name="D'Alincourt Carvalho-Assef A.P."/>
            <person name="Vieira R.P."/>
            <person name="Clementino M.M."/>
            <person name="Albano R.M."/>
        </authorList>
    </citation>
    <scope>NUCLEOTIDE SEQUENCE [LARGE SCALE GENOMIC DNA]</scope>
    <source>
        <strain evidence="16">ARA6</strain>
    </source>
</reference>
<proteinExistence type="predicted"/>
<dbReference type="RefSeq" id="WP_004977098.1">
    <property type="nucleotide sequence ID" value="NZ_CP011947.1"/>
</dbReference>
<name>A0A0K1IST4_HALGI</name>
<reference evidence="15" key="3">
    <citation type="journal article" date="2021" name="Front. Microbiol.">
        <title>Cellular and Genomic Properties of Haloferax gibbonsii LR2-5, the Host of Euryarchaeal Virus HFTV1.</title>
        <authorList>
            <person name="Tittes C."/>
            <person name="Schwarzer S."/>
            <person name="Pfeiffer F."/>
            <person name="Dyall-Smith M."/>
            <person name="Rodriguez-Franco M."/>
            <person name="Oksanen H.M."/>
            <person name="Quax T.E.F."/>
        </authorList>
    </citation>
    <scope>NUCLEOTIDE SEQUENCE</scope>
    <source>
        <strain evidence="15">LR2-5</strain>
    </source>
</reference>
<sequence length="579" mass="62245">MNWQHTAYAYPMVFAAVVAGVLSAYAVQFVRRRGRNPTVVSFAVLTAAVAFWTATTAVKLFLVDPGAKLLAYKLLHVGAMTAAPTFFVFALAYTDRRELLDRHVVASLYVVPAVFLAVLFVNPLELGYTGWELSTVDGVAVLSVADGPVSVFGLVYGFVLLFLGLGIIGQYALELDRPYRTQATLLIVGMLVPSVVAALELTHTPPLAGGVNLIPASLAVPSVTFGIAVYRYKLLDILPLAYATAGAHSADGLVVLDADGVVVHVNDHVRPLLGTGDPLLGRPASEALPNYGDLDDDLDGEHSSCDVLVEGERYVELTRIPLDRAGDPLGWVVSVRDVTPRKHYELALESRNDELEVLNRIVRHDIRNDMQLVTAYIDIVLEHEPLSDEARSQLETALRRALNTVDLTDVLGQLMRATNDDERRRHLDVGATLREAVEDVREGHPNATFAVADLPSATVSANDLLDSVFVNVLKNAVVHSDRDEPSVAVSAAADDGRVTVRIADDGPGISDEQKSVVFGKGAKGLESPGTGTGLYLVETIVTNFGGTVHIEDNEPRGSVFVIELPLAAVEAADRPDSVD</sequence>
<evidence type="ECO:0000256" key="1">
    <source>
        <dbReference type="ARBA" id="ARBA00000085"/>
    </source>
</evidence>
<dbReference type="InterPro" id="IPR013656">
    <property type="entry name" value="PAS_4"/>
</dbReference>
<evidence type="ECO:0000256" key="5">
    <source>
        <dbReference type="ARBA" id="ARBA00022692"/>
    </source>
</evidence>
<dbReference type="PATRIC" id="fig|35746.4.peg.1478"/>
<evidence type="ECO:0000256" key="9">
    <source>
        <dbReference type="ARBA" id="ARBA00022989"/>
    </source>
</evidence>
<evidence type="ECO:0000313" key="16">
    <source>
        <dbReference type="Proteomes" id="UP000066124"/>
    </source>
</evidence>
<evidence type="ECO:0000256" key="10">
    <source>
        <dbReference type="ARBA" id="ARBA00023012"/>
    </source>
</evidence>
<dbReference type="AlphaFoldDB" id="A0A0K1IST4"/>
<dbReference type="Pfam" id="PF16927">
    <property type="entry name" value="HisKA_7TM"/>
    <property type="match status" value="1"/>
</dbReference>
<reference evidence="14" key="2">
    <citation type="submission" date="2015-06" db="EMBL/GenBank/DDBJ databases">
        <authorList>
            <person name="Hoefler B.C."/>
            <person name="Straight P.D."/>
        </authorList>
    </citation>
    <scope>NUCLEOTIDE SEQUENCE [LARGE SCALE GENOMIC DNA]</scope>
    <source>
        <strain evidence="14">ARA6</strain>
    </source>
</reference>
<feature type="transmembrane region" description="Helical" evidence="12">
    <location>
        <begin position="6"/>
        <end position="27"/>
    </location>
</feature>
<feature type="transmembrane region" description="Helical" evidence="12">
    <location>
        <begin position="39"/>
        <end position="62"/>
    </location>
</feature>
<accession>A0A0K1IST4</accession>
<feature type="domain" description="Histidine kinase" evidence="13">
    <location>
        <begin position="361"/>
        <end position="568"/>
    </location>
</feature>
<dbReference type="PROSITE" id="PS50109">
    <property type="entry name" value="HIS_KIN"/>
    <property type="match status" value="1"/>
</dbReference>
<dbReference type="EMBL" id="CP011947">
    <property type="protein sequence ID" value="AKU07489.1"/>
    <property type="molecule type" value="Genomic_DNA"/>
</dbReference>